<dbReference type="InterPro" id="IPR013325">
    <property type="entry name" value="RNA_pol_sigma_r2"/>
</dbReference>
<comment type="caution">
    <text evidence="7">The sequence shown here is derived from an EMBL/GenBank/DDBJ whole genome shotgun (WGS) entry which is preliminary data.</text>
</comment>
<evidence type="ECO:0000313" key="8">
    <source>
        <dbReference type="Proteomes" id="UP000274327"/>
    </source>
</evidence>
<keyword evidence="4" id="KW-0804">Transcription</keyword>
<evidence type="ECO:0000256" key="4">
    <source>
        <dbReference type="ARBA" id="ARBA00023163"/>
    </source>
</evidence>
<dbReference type="AlphaFoldDB" id="A0A3R8SBJ5"/>
<dbReference type="Pfam" id="PF08281">
    <property type="entry name" value="Sigma70_r4_2"/>
    <property type="match status" value="1"/>
</dbReference>
<keyword evidence="8" id="KW-1185">Reference proteome</keyword>
<dbReference type="PANTHER" id="PTHR43133:SF61">
    <property type="entry name" value="ECF RNA POLYMERASE SIGMA FACTOR SIGC"/>
    <property type="match status" value="1"/>
</dbReference>
<dbReference type="GO" id="GO:0006352">
    <property type="term" value="P:DNA-templated transcription initiation"/>
    <property type="evidence" value="ECO:0007669"/>
    <property type="project" value="InterPro"/>
</dbReference>
<comment type="similarity">
    <text evidence="1">Belongs to the sigma-70 factor family. ECF subfamily.</text>
</comment>
<evidence type="ECO:0000259" key="6">
    <source>
        <dbReference type="Pfam" id="PF08281"/>
    </source>
</evidence>
<sequence length="224" mass="24136">MGTEWGPPPGSTAQHGDELARHLQAGRLDAARRTADELLADGGQDEALALLAEHAGSSPIALELFVEVLDGTGVVRRFAGAALLDPGAVEDVAQDSLISIAESIHRFDGRSKVTTWVHSIVRRRVADHLRRQQRATVELQEQHRPAERMSSMIAERVSVRQVLAGLPDLYRVPLELRDLEQLSYAQIAAQLDRAEGTVKSQVSRGRAMLAGRLGAGDPVPGAPA</sequence>
<dbReference type="InterPro" id="IPR036388">
    <property type="entry name" value="WH-like_DNA-bd_sf"/>
</dbReference>
<keyword evidence="3" id="KW-0731">Sigma factor</keyword>
<dbReference type="CDD" id="cd06171">
    <property type="entry name" value="Sigma70_r4"/>
    <property type="match status" value="1"/>
</dbReference>
<dbReference type="RefSeq" id="WP_126988825.1">
    <property type="nucleotide sequence ID" value="NZ_ML133865.1"/>
</dbReference>
<dbReference type="PANTHER" id="PTHR43133">
    <property type="entry name" value="RNA POLYMERASE ECF-TYPE SIGMA FACTO"/>
    <property type="match status" value="1"/>
</dbReference>
<dbReference type="InterPro" id="IPR039425">
    <property type="entry name" value="RNA_pol_sigma-70-like"/>
</dbReference>
<evidence type="ECO:0000256" key="3">
    <source>
        <dbReference type="ARBA" id="ARBA00023082"/>
    </source>
</evidence>
<dbReference type="InterPro" id="IPR013324">
    <property type="entry name" value="RNA_pol_sigma_r3/r4-like"/>
</dbReference>
<evidence type="ECO:0008006" key="9">
    <source>
        <dbReference type="Google" id="ProtNLM"/>
    </source>
</evidence>
<feature type="domain" description="RNA polymerase sigma factor 70 region 4 type 2" evidence="6">
    <location>
        <begin position="158"/>
        <end position="209"/>
    </location>
</feature>
<dbReference type="NCBIfam" id="TIGR02937">
    <property type="entry name" value="sigma70-ECF"/>
    <property type="match status" value="1"/>
</dbReference>
<dbReference type="InterPro" id="IPR014284">
    <property type="entry name" value="RNA_pol_sigma-70_dom"/>
</dbReference>
<dbReference type="GeneID" id="78122581"/>
<name>A0A3R8SBJ5_9MICO</name>
<evidence type="ECO:0000256" key="2">
    <source>
        <dbReference type="ARBA" id="ARBA00023015"/>
    </source>
</evidence>
<protein>
    <recommendedName>
        <fullName evidence="9">RNA polymerase subunit sigma</fullName>
    </recommendedName>
</protein>
<dbReference type="SUPFAM" id="SSF88946">
    <property type="entry name" value="Sigma2 domain of RNA polymerase sigma factors"/>
    <property type="match status" value="1"/>
</dbReference>
<keyword evidence="2" id="KW-0805">Transcription regulation</keyword>
<dbReference type="GO" id="GO:0003677">
    <property type="term" value="F:DNA binding"/>
    <property type="evidence" value="ECO:0007669"/>
    <property type="project" value="InterPro"/>
</dbReference>
<evidence type="ECO:0000259" key="5">
    <source>
        <dbReference type="Pfam" id="PF04542"/>
    </source>
</evidence>
<reference evidence="7 8" key="1">
    <citation type="submission" date="2018-07" db="EMBL/GenBank/DDBJ databases">
        <title>Brachybacteriurn paraconglorneratum KCTC 9916.</title>
        <authorList>
            <person name="Li Y."/>
        </authorList>
    </citation>
    <scope>NUCLEOTIDE SEQUENCE [LARGE SCALE GENOMIC DNA]</scope>
    <source>
        <strain evidence="7 8">KCTC 9916</strain>
    </source>
</reference>
<organism evidence="7 8">
    <name type="scientific">Brachybacterium paraconglomeratum</name>
    <dbReference type="NCBI Taxonomy" id="173362"/>
    <lineage>
        <taxon>Bacteria</taxon>
        <taxon>Bacillati</taxon>
        <taxon>Actinomycetota</taxon>
        <taxon>Actinomycetes</taxon>
        <taxon>Micrococcales</taxon>
        <taxon>Dermabacteraceae</taxon>
        <taxon>Brachybacterium</taxon>
    </lineage>
</organism>
<dbReference type="SUPFAM" id="SSF88659">
    <property type="entry name" value="Sigma3 and sigma4 domains of RNA polymerase sigma factors"/>
    <property type="match status" value="1"/>
</dbReference>
<dbReference type="Gene3D" id="1.10.1740.10">
    <property type="match status" value="1"/>
</dbReference>
<dbReference type="InterPro" id="IPR013249">
    <property type="entry name" value="RNA_pol_sigma70_r4_t2"/>
</dbReference>
<accession>A0A3R8SBJ5</accession>
<evidence type="ECO:0000313" key="7">
    <source>
        <dbReference type="EMBL" id="RRR17048.1"/>
    </source>
</evidence>
<dbReference type="EMBL" id="QOCI01000019">
    <property type="protein sequence ID" value="RRR17048.1"/>
    <property type="molecule type" value="Genomic_DNA"/>
</dbReference>
<evidence type="ECO:0000256" key="1">
    <source>
        <dbReference type="ARBA" id="ARBA00010641"/>
    </source>
</evidence>
<gene>
    <name evidence="7" type="ORF">DS079_16315</name>
</gene>
<dbReference type="Pfam" id="PF04542">
    <property type="entry name" value="Sigma70_r2"/>
    <property type="match status" value="1"/>
</dbReference>
<dbReference type="GO" id="GO:0016987">
    <property type="term" value="F:sigma factor activity"/>
    <property type="evidence" value="ECO:0007669"/>
    <property type="project" value="UniProtKB-KW"/>
</dbReference>
<dbReference type="Proteomes" id="UP000274327">
    <property type="component" value="Unassembled WGS sequence"/>
</dbReference>
<dbReference type="InterPro" id="IPR007627">
    <property type="entry name" value="RNA_pol_sigma70_r2"/>
</dbReference>
<feature type="domain" description="RNA polymerase sigma-70 region 2" evidence="5">
    <location>
        <begin position="75"/>
        <end position="134"/>
    </location>
</feature>
<proteinExistence type="inferred from homology"/>
<dbReference type="Gene3D" id="1.10.10.10">
    <property type="entry name" value="Winged helix-like DNA-binding domain superfamily/Winged helix DNA-binding domain"/>
    <property type="match status" value="1"/>
</dbReference>